<dbReference type="Proteomes" id="UP001152649">
    <property type="component" value="Unassembled WGS sequence"/>
</dbReference>
<accession>A0A9W4N9S2</accession>
<sequence>MFPEYTSLRKGIKPKPRNWSWRFLCLDTWIPEIVATLFSIACFIGICGILLAYNQKSRPELYYGLSLNAIISVLATGCRSSLIFVIGEAMGQLKWTWFYATPKRLIDIQTLDSASRGPLGSITTLFKGTRQSLASLGAVTIIFLLAFDPFIQQIISYPIRLTTVSEGMSPAITKRLGYFTPDLDYSTVYSTGLWSEDTLLSPDCPTGNCTWSKFQSSGMCSQCSDITQSVDLKCGVINDNTETSNTSTFRQVDVKCDLGPPQGNTNQFDLQFGLYASDDSYGLNDFDQSWYIYPARKLSWHILSAYDFNAYKIRPQTKNQPFASPSDPLMVIGYAEIGYNEDYIDSDLINGIRVDKATQCSLELCVLEYDVSVKNGTPSVTTSVVDYGELFWKETSDPRISLGATTCWKPRSSPQDIAFENSKPGTFFQLSPVEFAFCGINFEMPLDGSVFVGSTNQTIHGNSSKYDKIYDDHNTARIASVGLEKIMSNVAQHMNKEALRQNGSEVHGKAHITEVFVEVKWLWLILPIILVTSGTLFITMVIFENKKNGTSLWKSSVLAFFYHGLYDVDSDSMAASVMEKKAEGSVVRLQASGDHGGLILKEEENSVQC</sequence>
<proteinExistence type="predicted"/>
<keyword evidence="3" id="KW-1185">Reference proteome</keyword>
<feature type="transmembrane region" description="Helical" evidence="1">
    <location>
        <begin position="521"/>
        <end position="543"/>
    </location>
</feature>
<keyword evidence="1" id="KW-0812">Transmembrane</keyword>
<protein>
    <submittedName>
        <fullName evidence="2">Uncharacterized protein</fullName>
    </submittedName>
</protein>
<keyword evidence="1" id="KW-0472">Membrane</keyword>
<feature type="transmembrane region" description="Helical" evidence="1">
    <location>
        <begin position="21"/>
        <end position="53"/>
    </location>
</feature>
<dbReference type="PANTHER" id="PTHR35394:SF5">
    <property type="entry name" value="DUF3176 DOMAIN-CONTAINING PROTEIN"/>
    <property type="match status" value="1"/>
</dbReference>
<keyword evidence="1" id="KW-1133">Transmembrane helix</keyword>
<dbReference type="PANTHER" id="PTHR35394">
    <property type="entry name" value="DUF3176 DOMAIN-CONTAINING PROTEIN"/>
    <property type="match status" value="1"/>
</dbReference>
<evidence type="ECO:0000256" key="1">
    <source>
        <dbReference type="SAM" id="Phobius"/>
    </source>
</evidence>
<dbReference type="Pfam" id="PF11374">
    <property type="entry name" value="DUF3176"/>
    <property type="match status" value="1"/>
</dbReference>
<reference evidence="2" key="1">
    <citation type="submission" date="2021-07" db="EMBL/GenBank/DDBJ databases">
        <authorList>
            <person name="Branca A.L. A."/>
        </authorList>
    </citation>
    <scope>NUCLEOTIDE SEQUENCE</scope>
</reference>
<organism evidence="2 3">
    <name type="scientific">Penicillium salamii</name>
    <dbReference type="NCBI Taxonomy" id="1612424"/>
    <lineage>
        <taxon>Eukaryota</taxon>
        <taxon>Fungi</taxon>
        <taxon>Dikarya</taxon>
        <taxon>Ascomycota</taxon>
        <taxon>Pezizomycotina</taxon>
        <taxon>Eurotiomycetes</taxon>
        <taxon>Eurotiomycetidae</taxon>
        <taxon>Eurotiales</taxon>
        <taxon>Aspergillaceae</taxon>
        <taxon>Penicillium</taxon>
    </lineage>
</organism>
<dbReference type="EMBL" id="CAJVPG010000077">
    <property type="protein sequence ID" value="CAG8312653.1"/>
    <property type="molecule type" value="Genomic_DNA"/>
</dbReference>
<evidence type="ECO:0000313" key="2">
    <source>
        <dbReference type="EMBL" id="CAG8312653.1"/>
    </source>
</evidence>
<evidence type="ECO:0000313" key="3">
    <source>
        <dbReference type="Proteomes" id="UP001152649"/>
    </source>
</evidence>
<gene>
    <name evidence="2" type="ORF">PSALAMII_LOCUS2160</name>
</gene>
<dbReference type="OrthoDB" id="5376804at2759"/>
<dbReference type="InterPro" id="IPR021514">
    <property type="entry name" value="DUF3176"/>
</dbReference>
<name>A0A9W4N9S2_9EURO</name>
<comment type="caution">
    <text evidence="2">The sequence shown here is derived from an EMBL/GenBank/DDBJ whole genome shotgun (WGS) entry which is preliminary data.</text>
</comment>
<feature type="transmembrane region" description="Helical" evidence="1">
    <location>
        <begin position="65"/>
        <end position="86"/>
    </location>
</feature>
<dbReference type="AlphaFoldDB" id="A0A9W4N9S2"/>